<sequence>MNRTAVGVVILSLCLASVLGVNDPAGNQLSQSEECNRKCEENYDGRLESVCQFGCRRADALHKVNDPDEDEQCRSACSSTYNVKTESDACNYGCSAYPKGTESVIG</sequence>
<accession>A0A504YAA1</accession>
<evidence type="ECO:0000256" key="1">
    <source>
        <dbReference type="SAM" id="SignalP"/>
    </source>
</evidence>
<comment type="caution">
    <text evidence="2">The sequence shown here is derived from an EMBL/GenBank/DDBJ whole genome shotgun (WGS) entry which is preliminary data.</text>
</comment>
<dbReference type="EMBL" id="SUNJ01011932">
    <property type="protein sequence ID" value="TPP58512.1"/>
    <property type="molecule type" value="Genomic_DNA"/>
</dbReference>
<name>A0A504YAA1_FASGI</name>
<keyword evidence="3" id="KW-1185">Reference proteome</keyword>
<protein>
    <submittedName>
        <fullName evidence="2">Uncharacterized protein</fullName>
    </submittedName>
</protein>
<organism evidence="2 3">
    <name type="scientific">Fasciola gigantica</name>
    <name type="common">Giant liver fluke</name>
    <dbReference type="NCBI Taxonomy" id="46835"/>
    <lineage>
        <taxon>Eukaryota</taxon>
        <taxon>Metazoa</taxon>
        <taxon>Spiralia</taxon>
        <taxon>Lophotrochozoa</taxon>
        <taxon>Platyhelminthes</taxon>
        <taxon>Trematoda</taxon>
        <taxon>Digenea</taxon>
        <taxon>Plagiorchiida</taxon>
        <taxon>Echinostomata</taxon>
        <taxon>Echinostomatoidea</taxon>
        <taxon>Fasciolidae</taxon>
        <taxon>Fasciola</taxon>
    </lineage>
</organism>
<dbReference type="Proteomes" id="UP000316759">
    <property type="component" value="Unassembled WGS sequence"/>
</dbReference>
<proteinExistence type="predicted"/>
<feature type="chain" id="PRO_5021214946" evidence="1">
    <location>
        <begin position="21"/>
        <end position="106"/>
    </location>
</feature>
<dbReference type="AlphaFoldDB" id="A0A504YAA1"/>
<dbReference type="OrthoDB" id="6371519at2759"/>
<evidence type="ECO:0000313" key="2">
    <source>
        <dbReference type="EMBL" id="TPP58512.1"/>
    </source>
</evidence>
<evidence type="ECO:0000313" key="3">
    <source>
        <dbReference type="Proteomes" id="UP000316759"/>
    </source>
</evidence>
<reference evidence="2 3" key="1">
    <citation type="submission" date="2019-04" db="EMBL/GenBank/DDBJ databases">
        <title>Annotation for the trematode Fasciola gigantica.</title>
        <authorList>
            <person name="Choi Y.-J."/>
        </authorList>
    </citation>
    <scope>NUCLEOTIDE SEQUENCE [LARGE SCALE GENOMIC DNA]</scope>
    <source>
        <strain evidence="2">Uganda_cow_1</strain>
    </source>
</reference>
<feature type="signal peptide" evidence="1">
    <location>
        <begin position="1"/>
        <end position="20"/>
    </location>
</feature>
<keyword evidence="1" id="KW-0732">Signal</keyword>
<gene>
    <name evidence="2" type="ORF">FGIG_05495</name>
</gene>